<dbReference type="EMBL" id="CP012752">
    <property type="protein sequence ID" value="ALG13551.1"/>
    <property type="molecule type" value="Genomic_DNA"/>
</dbReference>
<dbReference type="GO" id="GO:0022857">
    <property type="term" value="F:transmembrane transporter activity"/>
    <property type="evidence" value="ECO:0007669"/>
    <property type="project" value="InterPro"/>
</dbReference>
<evidence type="ECO:0000313" key="4">
    <source>
        <dbReference type="Proteomes" id="UP000063699"/>
    </source>
</evidence>
<organism evidence="3 4">
    <name type="scientific">Kibdelosporangium phytohabitans</name>
    <dbReference type="NCBI Taxonomy" id="860235"/>
    <lineage>
        <taxon>Bacteria</taxon>
        <taxon>Bacillati</taxon>
        <taxon>Actinomycetota</taxon>
        <taxon>Actinomycetes</taxon>
        <taxon>Pseudonocardiales</taxon>
        <taxon>Pseudonocardiaceae</taxon>
        <taxon>Kibdelosporangium</taxon>
    </lineage>
</organism>
<dbReference type="KEGG" id="kphy:AOZ06_47800"/>
<accession>A0A0N7F588</accession>
<protein>
    <submittedName>
        <fullName evidence="3">Glycine/betaine ABC transporter substrate-binding protein</fullName>
    </submittedName>
</protein>
<dbReference type="RefSeq" id="WP_054295438.1">
    <property type="nucleotide sequence ID" value="NZ_CP012752.1"/>
</dbReference>
<dbReference type="CDD" id="cd13606">
    <property type="entry name" value="PBP2_ProX_like"/>
    <property type="match status" value="1"/>
</dbReference>
<dbReference type="OrthoDB" id="9781705at2"/>
<feature type="chain" id="PRO_5006011768" evidence="1">
    <location>
        <begin position="30"/>
        <end position="306"/>
    </location>
</feature>
<feature type="domain" description="ABC-type glycine betaine transport system substrate-binding" evidence="2">
    <location>
        <begin position="42"/>
        <end position="302"/>
    </location>
</feature>
<dbReference type="STRING" id="860235.AOZ06_47800"/>
<keyword evidence="4" id="KW-1185">Reference proteome</keyword>
<reference evidence="3 4" key="1">
    <citation type="submission" date="2015-07" db="EMBL/GenBank/DDBJ databases">
        <title>Genome sequencing of Kibdelosporangium phytohabitans.</title>
        <authorList>
            <person name="Qin S."/>
            <person name="Xing K."/>
        </authorList>
    </citation>
    <scope>NUCLEOTIDE SEQUENCE [LARGE SCALE GENOMIC DNA]</scope>
    <source>
        <strain evidence="3 4">KLBMP1111</strain>
    </source>
</reference>
<evidence type="ECO:0000313" key="3">
    <source>
        <dbReference type="EMBL" id="ALG13551.1"/>
    </source>
</evidence>
<dbReference type="PROSITE" id="PS51257">
    <property type="entry name" value="PROKAR_LIPOPROTEIN"/>
    <property type="match status" value="1"/>
</dbReference>
<dbReference type="Proteomes" id="UP000063699">
    <property type="component" value="Chromosome"/>
</dbReference>
<feature type="signal peptide" evidence="1">
    <location>
        <begin position="1"/>
        <end position="29"/>
    </location>
</feature>
<evidence type="ECO:0000256" key="1">
    <source>
        <dbReference type="SAM" id="SignalP"/>
    </source>
</evidence>
<dbReference type="Pfam" id="PF04069">
    <property type="entry name" value="OpuAC"/>
    <property type="match status" value="1"/>
</dbReference>
<dbReference type="AlphaFoldDB" id="A0A0N7F588"/>
<proteinExistence type="predicted"/>
<sequence length="306" mass="32136">MKRTLAGLATAVAAALMLTACGGSSDPLASNNNATGQPAPTDTIIVGSANFAESRLLAEIYAQALAAKGVKVDKKLGIGSRETYYPGLQDGSIDLVPEYTGTLLTYLDKKAAATSPDDVYDALKKTLPQTLAVLDKAAAEDKDAVVVTKETAEKYKAKSIADLAPHMGEITFGGPPEFQQRVQGIPGLKEKYGLTFKDYKSLEPGPITTKALKDGNIQAADIFTTDAAIPANGFVVLEDPKNLFAAQNVIPVVNAKKASDLVKTTLNKVSSKLDTKTLLELNGKLASPDKPDASKVAQEWLASAGI</sequence>
<dbReference type="Gene3D" id="3.40.190.10">
    <property type="entry name" value="Periplasmic binding protein-like II"/>
    <property type="match status" value="1"/>
</dbReference>
<dbReference type="GO" id="GO:0043190">
    <property type="term" value="C:ATP-binding cassette (ABC) transporter complex"/>
    <property type="evidence" value="ECO:0007669"/>
    <property type="project" value="InterPro"/>
</dbReference>
<name>A0A0N7F588_9PSEU</name>
<dbReference type="SUPFAM" id="SSF53850">
    <property type="entry name" value="Periplasmic binding protein-like II"/>
    <property type="match status" value="1"/>
</dbReference>
<dbReference type="InterPro" id="IPR007210">
    <property type="entry name" value="ABC_Gly_betaine_transp_sub-bd"/>
</dbReference>
<evidence type="ECO:0000259" key="2">
    <source>
        <dbReference type="Pfam" id="PF04069"/>
    </source>
</evidence>
<gene>
    <name evidence="3" type="ORF">AOZ06_47800</name>
</gene>
<dbReference type="Gene3D" id="3.40.190.120">
    <property type="entry name" value="Osmoprotection protein (prox), domain 2"/>
    <property type="match status" value="1"/>
</dbReference>
<keyword evidence="1" id="KW-0732">Signal</keyword>